<dbReference type="EMBL" id="MN738902">
    <property type="protein sequence ID" value="QHT30469.1"/>
    <property type="molecule type" value="Genomic_DNA"/>
</dbReference>
<proteinExistence type="predicted"/>
<accession>A0A6C0EQ61</accession>
<dbReference type="AlphaFoldDB" id="A0A6C0EQ61"/>
<sequence length="93" mass="11113">MTTTGIIAVYDMINYIRRYISNNDVPNFAYFAYFEYDNLLYIILNGLMYNNGYGYIENNIIHINFHKIYITRNNNLYEIFIEFNDLTEPTGPL</sequence>
<evidence type="ECO:0000313" key="1">
    <source>
        <dbReference type="EMBL" id="QHT30469.1"/>
    </source>
</evidence>
<name>A0A6C0EQ61_9ZZZZ</name>
<protein>
    <submittedName>
        <fullName evidence="1">Uncharacterized protein</fullName>
    </submittedName>
</protein>
<organism evidence="1">
    <name type="scientific">viral metagenome</name>
    <dbReference type="NCBI Taxonomy" id="1070528"/>
    <lineage>
        <taxon>unclassified sequences</taxon>
        <taxon>metagenomes</taxon>
        <taxon>organismal metagenomes</taxon>
    </lineage>
</organism>
<reference evidence="1" key="1">
    <citation type="journal article" date="2020" name="Nature">
        <title>Giant virus diversity and host interactions through global metagenomics.</title>
        <authorList>
            <person name="Schulz F."/>
            <person name="Roux S."/>
            <person name="Paez-Espino D."/>
            <person name="Jungbluth S."/>
            <person name="Walsh D.A."/>
            <person name="Denef V.J."/>
            <person name="McMahon K.D."/>
            <person name="Konstantinidis K.T."/>
            <person name="Eloe-Fadrosh E.A."/>
            <person name="Kyrpides N.C."/>
            <person name="Woyke T."/>
        </authorList>
    </citation>
    <scope>NUCLEOTIDE SEQUENCE</scope>
    <source>
        <strain evidence="1">GVMAG-M-3300009151-35</strain>
    </source>
</reference>